<dbReference type="Proteomes" id="UP001057402">
    <property type="component" value="Chromosome 10"/>
</dbReference>
<sequence length="201" mass="22197">MANAHKTNLHHQPNMQPSVFLPLLCSRSSFKDVKWIDEAGSNPSRDNDEPLSPKVGCMGQVKRNNRVIGFPTPNGRIPVGARAEERKCSKLKRMFSVSAVAKPATPVIYTCRAAGRSTSARTSGKIDREKEKGVIVSVVNIDPPRPVTRKGKKDGDAARDGEEDRGSLWKRRSGGRIDLKKLELQNTCHHQGQPNLQLLTL</sequence>
<name>A0ACB9M848_9MYRT</name>
<accession>A0ACB9M848</accession>
<keyword evidence="2" id="KW-1185">Reference proteome</keyword>
<organism evidence="1 2">
    <name type="scientific">Melastoma candidum</name>
    <dbReference type="NCBI Taxonomy" id="119954"/>
    <lineage>
        <taxon>Eukaryota</taxon>
        <taxon>Viridiplantae</taxon>
        <taxon>Streptophyta</taxon>
        <taxon>Embryophyta</taxon>
        <taxon>Tracheophyta</taxon>
        <taxon>Spermatophyta</taxon>
        <taxon>Magnoliopsida</taxon>
        <taxon>eudicotyledons</taxon>
        <taxon>Gunneridae</taxon>
        <taxon>Pentapetalae</taxon>
        <taxon>rosids</taxon>
        <taxon>malvids</taxon>
        <taxon>Myrtales</taxon>
        <taxon>Melastomataceae</taxon>
        <taxon>Melastomatoideae</taxon>
        <taxon>Melastomateae</taxon>
        <taxon>Melastoma</taxon>
    </lineage>
</organism>
<evidence type="ECO:0000313" key="2">
    <source>
        <dbReference type="Proteomes" id="UP001057402"/>
    </source>
</evidence>
<evidence type="ECO:0000313" key="1">
    <source>
        <dbReference type="EMBL" id="KAI4320504.1"/>
    </source>
</evidence>
<proteinExistence type="predicted"/>
<dbReference type="EMBL" id="CM042889">
    <property type="protein sequence ID" value="KAI4320504.1"/>
    <property type="molecule type" value="Genomic_DNA"/>
</dbReference>
<gene>
    <name evidence="1" type="ORF">MLD38_033979</name>
</gene>
<comment type="caution">
    <text evidence="1">The sequence shown here is derived from an EMBL/GenBank/DDBJ whole genome shotgun (WGS) entry which is preliminary data.</text>
</comment>
<protein>
    <submittedName>
        <fullName evidence="1">Uncharacterized protein</fullName>
    </submittedName>
</protein>
<reference evidence="2" key="1">
    <citation type="journal article" date="2023" name="Front. Plant Sci.">
        <title>Chromosomal-level genome assembly of Melastoma candidum provides insights into trichome evolution.</title>
        <authorList>
            <person name="Zhong Y."/>
            <person name="Wu W."/>
            <person name="Sun C."/>
            <person name="Zou P."/>
            <person name="Liu Y."/>
            <person name="Dai S."/>
            <person name="Zhou R."/>
        </authorList>
    </citation>
    <scope>NUCLEOTIDE SEQUENCE [LARGE SCALE GENOMIC DNA]</scope>
</reference>